<keyword evidence="1" id="KW-1133">Transmembrane helix</keyword>
<feature type="transmembrane region" description="Helical" evidence="1">
    <location>
        <begin position="21"/>
        <end position="43"/>
    </location>
</feature>
<name>A0A2L0RTP2_9PSED</name>
<dbReference type="EMBL" id="CP018049">
    <property type="protein sequence ID" value="AUZ45370.1"/>
    <property type="molecule type" value="Genomic_DNA"/>
</dbReference>
<dbReference type="AlphaFoldDB" id="A0A2L0RTP2"/>
<sequence>MNSDKREPREWFAKILKAVAFVKKYGLLMLGAFILIMFFYSSWSNDRHIKEQIQNKRDYRVLQAQQHLKIEKQELQIR</sequence>
<reference evidence="2 3" key="1">
    <citation type="journal article" date="2018" name="Front. Microbiol.">
        <title>Pseudomonas orientalis F9: A Potent Antagonist against Phytopathogens with Phytotoxic Effect in the Apple Flower.</title>
        <authorList>
            <person name="Zengerer V."/>
            <person name="Schmid M."/>
            <person name="Bieri M."/>
            <person name="Muller D.C."/>
            <person name="Remus-Emsermann M.N.P."/>
            <person name="Ahrens C.H."/>
            <person name="Pelludat C."/>
        </authorList>
    </citation>
    <scope>NUCLEOTIDE SEQUENCE [LARGE SCALE GENOMIC DNA]</scope>
    <source>
        <strain evidence="2 3">F9</strain>
    </source>
</reference>
<dbReference type="Proteomes" id="UP000239888">
    <property type="component" value="Chromosome"/>
</dbReference>
<protein>
    <submittedName>
        <fullName evidence="2">Uncharacterized protein</fullName>
    </submittedName>
</protein>
<keyword evidence="1" id="KW-0812">Transmembrane</keyword>
<gene>
    <name evidence="2" type="ORF">BOP93_07085</name>
</gene>
<evidence type="ECO:0000313" key="3">
    <source>
        <dbReference type="Proteomes" id="UP000239888"/>
    </source>
</evidence>
<proteinExistence type="predicted"/>
<accession>A0A2L0RTP2</accession>
<evidence type="ECO:0000313" key="2">
    <source>
        <dbReference type="EMBL" id="AUZ45370.1"/>
    </source>
</evidence>
<keyword evidence="1" id="KW-0472">Membrane</keyword>
<evidence type="ECO:0000256" key="1">
    <source>
        <dbReference type="SAM" id="Phobius"/>
    </source>
</evidence>
<organism evidence="2 3">
    <name type="scientific">Pseudomonas orientalis</name>
    <dbReference type="NCBI Taxonomy" id="76758"/>
    <lineage>
        <taxon>Bacteria</taxon>
        <taxon>Pseudomonadati</taxon>
        <taxon>Pseudomonadota</taxon>
        <taxon>Gammaproteobacteria</taxon>
        <taxon>Pseudomonadales</taxon>
        <taxon>Pseudomonadaceae</taxon>
        <taxon>Pseudomonas</taxon>
    </lineage>
</organism>
<dbReference type="KEGG" id="poi:BOP93_07085"/>
<dbReference type="RefSeq" id="WP_104502092.1">
    <property type="nucleotide sequence ID" value="NZ_CP018049.1"/>
</dbReference>